<dbReference type="Pfam" id="PF00496">
    <property type="entry name" value="SBP_bac_5"/>
    <property type="match status" value="1"/>
</dbReference>
<feature type="compositionally biased region" description="Low complexity" evidence="2">
    <location>
        <begin position="26"/>
        <end position="46"/>
    </location>
</feature>
<gene>
    <name evidence="5" type="ORF">ACFQMJ_05910</name>
</gene>
<evidence type="ECO:0000313" key="5">
    <source>
        <dbReference type="EMBL" id="MFC7148067.1"/>
    </source>
</evidence>
<dbReference type="SUPFAM" id="SSF53850">
    <property type="entry name" value="Periplasmic binding protein-like II"/>
    <property type="match status" value="1"/>
</dbReference>
<dbReference type="PANTHER" id="PTHR30290:SF38">
    <property type="entry name" value="D,D-DIPEPTIDE-BINDING PERIPLASMIC PROTEIN DDPA-RELATED"/>
    <property type="match status" value="1"/>
</dbReference>
<protein>
    <submittedName>
        <fullName evidence="5">ABC transporter substrate-binding protein</fullName>
    </submittedName>
</protein>
<dbReference type="RefSeq" id="WP_378047402.1">
    <property type="nucleotide sequence ID" value="NZ_JBHMDN010000013.1"/>
</dbReference>
<dbReference type="InterPro" id="IPR039424">
    <property type="entry name" value="SBP_5"/>
</dbReference>
<comment type="caution">
    <text evidence="5">The sequence shown here is derived from an EMBL/GenBank/DDBJ whole genome shotgun (WGS) entry which is preliminary data.</text>
</comment>
<dbReference type="Proteomes" id="UP001596378">
    <property type="component" value="Unassembled WGS sequence"/>
</dbReference>
<evidence type="ECO:0000256" key="3">
    <source>
        <dbReference type="SAM" id="SignalP"/>
    </source>
</evidence>
<feature type="signal peptide" evidence="3">
    <location>
        <begin position="1"/>
        <end position="20"/>
    </location>
</feature>
<accession>A0ABW2F788</accession>
<evidence type="ECO:0000256" key="1">
    <source>
        <dbReference type="ARBA" id="ARBA00022729"/>
    </source>
</evidence>
<sequence length="536" mass="59073">MKFNKISLLALVLLLTTVLAACSKDNSNSGGQNASQSPSGSAGASQEQNAKEYKNELNIALTAQPPTLDSAMTVSTVALDTAGYIFEQLYTLNANYEPMPQLAESVERSEDGLTYTFKLRQGVKFHNGKEMTSEDVVASMNRWLVTSSRAKVLLVNAKFEAVDAYTVKLTVEQPTSDVLILIASQAQFPSIMPKEIVESAPAEGVAEYIGTGPYKFAEWKQDQYIHLVRNEDYQSVDAEPSGYYGRKDAPTENLYFHFVTDHATRIAGVKTGKYDVADSIPIESYDELAADKNVNLLTFPGGTLTAFLNTSEGLFANPTIRQAVLAALNDEEIMLASFAKPDLYSLDPGYLSTSQVQWANDAGKDYYNQANQEKAKQLLAEAGYNGEEITLLTTKDYAEMYTGTLVIQEQLRQIGMNVKVDNYDFPTFLETKNDRSKWDLFIASTGYQLTPPQLLAVNPDWAGLDNDTVKQALVAIRSAATPEAAKAEWEKLQQFLYEFGSSTVIGHYNGLVATSKDLEGFELFKTSLVWNAKIAK</sequence>
<proteinExistence type="predicted"/>
<feature type="region of interest" description="Disordered" evidence="2">
    <location>
        <begin position="26"/>
        <end position="49"/>
    </location>
</feature>
<dbReference type="PROSITE" id="PS51257">
    <property type="entry name" value="PROKAR_LIPOPROTEIN"/>
    <property type="match status" value="1"/>
</dbReference>
<organism evidence="5 6">
    <name type="scientific">Cohnella cellulosilytica</name>
    <dbReference type="NCBI Taxonomy" id="986710"/>
    <lineage>
        <taxon>Bacteria</taxon>
        <taxon>Bacillati</taxon>
        <taxon>Bacillota</taxon>
        <taxon>Bacilli</taxon>
        <taxon>Bacillales</taxon>
        <taxon>Paenibacillaceae</taxon>
        <taxon>Cohnella</taxon>
    </lineage>
</organism>
<evidence type="ECO:0000313" key="6">
    <source>
        <dbReference type="Proteomes" id="UP001596378"/>
    </source>
</evidence>
<dbReference type="InterPro" id="IPR030678">
    <property type="entry name" value="Peptide/Ni-bd"/>
</dbReference>
<feature type="domain" description="Solute-binding protein family 5" evidence="4">
    <location>
        <begin position="97"/>
        <end position="453"/>
    </location>
</feature>
<evidence type="ECO:0000259" key="4">
    <source>
        <dbReference type="Pfam" id="PF00496"/>
    </source>
</evidence>
<keyword evidence="6" id="KW-1185">Reference proteome</keyword>
<dbReference type="EMBL" id="JBHTAI010000003">
    <property type="protein sequence ID" value="MFC7148067.1"/>
    <property type="molecule type" value="Genomic_DNA"/>
</dbReference>
<dbReference type="InterPro" id="IPR000914">
    <property type="entry name" value="SBP_5_dom"/>
</dbReference>
<keyword evidence="1 3" id="KW-0732">Signal</keyword>
<reference evidence="6" key="1">
    <citation type="journal article" date="2019" name="Int. J. Syst. Evol. Microbiol.">
        <title>The Global Catalogue of Microorganisms (GCM) 10K type strain sequencing project: providing services to taxonomists for standard genome sequencing and annotation.</title>
        <authorList>
            <consortium name="The Broad Institute Genomics Platform"/>
            <consortium name="The Broad Institute Genome Sequencing Center for Infectious Disease"/>
            <person name="Wu L."/>
            <person name="Ma J."/>
        </authorList>
    </citation>
    <scope>NUCLEOTIDE SEQUENCE [LARGE SCALE GENOMIC DNA]</scope>
    <source>
        <strain evidence="6">KCTC 12907</strain>
    </source>
</reference>
<evidence type="ECO:0000256" key="2">
    <source>
        <dbReference type="SAM" id="MobiDB-lite"/>
    </source>
</evidence>
<dbReference type="Gene3D" id="3.10.105.10">
    <property type="entry name" value="Dipeptide-binding Protein, Domain 3"/>
    <property type="match status" value="1"/>
</dbReference>
<dbReference type="PANTHER" id="PTHR30290">
    <property type="entry name" value="PERIPLASMIC BINDING COMPONENT OF ABC TRANSPORTER"/>
    <property type="match status" value="1"/>
</dbReference>
<dbReference type="Gene3D" id="3.40.190.10">
    <property type="entry name" value="Periplasmic binding protein-like II"/>
    <property type="match status" value="1"/>
</dbReference>
<dbReference type="CDD" id="cd08502">
    <property type="entry name" value="PBP2_NikA_DppA_OppA_like_16"/>
    <property type="match status" value="1"/>
</dbReference>
<feature type="chain" id="PRO_5046360913" evidence="3">
    <location>
        <begin position="21"/>
        <end position="536"/>
    </location>
</feature>
<name>A0ABW2F788_9BACL</name>
<dbReference type="PIRSF" id="PIRSF002741">
    <property type="entry name" value="MppA"/>
    <property type="match status" value="1"/>
</dbReference>